<dbReference type="PROSITE" id="PS50835">
    <property type="entry name" value="IG_LIKE"/>
    <property type="match status" value="1"/>
</dbReference>
<dbReference type="GeneID" id="113391695"/>
<sequence>MFSKLYFFKIFIAIVTCAYQQNKGRLIIEINGKVIDGGTSVTHRHSGSTINIIRFNITNNENVENEKLRFTCKYECATGEYHRMLWMADNEIIADKCVGPYPAFDSLTIDWTPTSLECQIYAKSKDVKNCAQKPQTSVAILKYIPKENVTGTVSRNAEKRNSISISGLTVSNILPTYRNSSVRYKYRDGDILKLTCTSQLSSGYFYMKWSKDGVELAKKNITRDVLTELQAVIPLNKHDDKTIIQCSVIEFTDRQQKINKDKTIELVYESDDEGSIVTTEGADATDNGTYD</sequence>
<gene>
    <name evidence="4" type="primary">LOC113391695</name>
</gene>
<dbReference type="InterPro" id="IPR007110">
    <property type="entry name" value="Ig-like_dom"/>
</dbReference>
<keyword evidence="1" id="KW-0732">Signal</keyword>
<feature type="domain" description="Ig-like" evidence="2">
    <location>
        <begin position="175"/>
        <end position="265"/>
    </location>
</feature>
<evidence type="ECO:0000256" key="1">
    <source>
        <dbReference type="SAM" id="SignalP"/>
    </source>
</evidence>
<accession>A0A8B8HFF6</accession>
<feature type="chain" id="PRO_5046924719" evidence="1">
    <location>
        <begin position="21"/>
        <end position="291"/>
    </location>
</feature>
<evidence type="ECO:0000259" key="2">
    <source>
        <dbReference type="PROSITE" id="PS50835"/>
    </source>
</evidence>
<dbReference type="OrthoDB" id="6925027at2759"/>
<name>A0A8B8HFF6_VANTA</name>
<feature type="signal peptide" evidence="1">
    <location>
        <begin position="1"/>
        <end position="20"/>
    </location>
</feature>
<dbReference type="AlphaFoldDB" id="A0A8B8HFF6"/>
<evidence type="ECO:0000313" key="3">
    <source>
        <dbReference type="Proteomes" id="UP001652626"/>
    </source>
</evidence>
<dbReference type="Proteomes" id="UP001652626">
    <property type="component" value="Chromosome 30"/>
</dbReference>
<organism evidence="3 4">
    <name type="scientific">Vanessa tameamea</name>
    <name type="common">Kamehameha butterfly</name>
    <dbReference type="NCBI Taxonomy" id="334116"/>
    <lineage>
        <taxon>Eukaryota</taxon>
        <taxon>Metazoa</taxon>
        <taxon>Ecdysozoa</taxon>
        <taxon>Arthropoda</taxon>
        <taxon>Hexapoda</taxon>
        <taxon>Insecta</taxon>
        <taxon>Pterygota</taxon>
        <taxon>Neoptera</taxon>
        <taxon>Endopterygota</taxon>
        <taxon>Lepidoptera</taxon>
        <taxon>Glossata</taxon>
        <taxon>Ditrysia</taxon>
        <taxon>Papilionoidea</taxon>
        <taxon>Nymphalidae</taxon>
        <taxon>Nymphalinae</taxon>
        <taxon>Vanessa</taxon>
    </lineage>
</organism>
<reference evidence="4" key="1">
    <citation type="submission" date="2025-08" db="UniProtKB">
        <authorList>
            <consortium name="RefSeq"/>
        </authorList>
    </citation>
    <scope>IDENTIFICATION</scope>
    <source>
        <tissue evidence="4">Whole body</tissue>
    </source>
</reference>
<protein>
    <submittedName>
        <fullName evidence="4">Uncharacterized protein LOC113391695</fullName>
    </submittedName>
</protein>
<keyword evidence="3" id="KW-1185">Reference proteome</keyword>
<dbReference type="RefSeq" id="XP_026483538.2">
    <property type="nucleotide sequence ID" value="XM_026627753.2"/>
</dbReference>
<evidence type="ECO:0000313" key="4">
    <source>
        <dbReference type="RefSeq" id="XP_026483538.2"/>
    </source>
</evidence>
<proteinExistence type="predicted"/>